<evidence type="ECO:0000256" key="1">
    <source>
        <dbReference type="SAM" id="Phobius"/>
    </source>
</evidence>
<dbReference type="InterPro" id="IPR001320">
    <property type="entry name" value="Iontro_rcpt_C"/>
</dbReference>
<sequence>MSYVWGVAFSKDIGAEKTPRSNSARTVSAVYALLALIMVNTYCANLMAFLLDDPYKLPISGVEDAKLTEKSLYPPDGFKLGVTRGSNEEAYFKNHVKYFFRKIYHVNLKIHLVDGFQAGIQQLTNDELDGLVGDYLSLKQAGNNDANCRYSLAGENFYN</sequence>
<dbReference type="EMBL" id="CALNXJ010000147">
    <property type="protein sequence ID" value="CAH3166979.1"/>
    <property type="molecule type" value="Genomic_DNA"/>
</dbReference>
<dbReference type="AlphaFoldDB" id="A0AAU9Y403"/>
<dbReference type="GO" id="GO:0015276">
    <property type="term" value="F:ligand-gated monoatomic ion channel activity"/>
    <property type="evidence" value="ECO:0007669"/>
    <property type="project" value="InterPro"/>
</dbReference>
<protein>
    <recommendedName>
        <fullName evidence="2">Ionotropic glutamate receptor C-terminal domain-containing protein</fullName>
    </recommendedName>
</protein>
<dbReference type="Gene3D" id="1.10.287.70">
    <property type="match status" value="1"/>
</dbReference>
<dbReference type="Gene3D" id="3.40.190.10">
    <property type="entry name" value="Periplasmic binding protein-like II"/>
    <property type="match status" value="1"/>
</dbReference>
<keyword evidence="4" id="KW-1185">Reference proteome</keyword>
<feature type="transmembrane region" description="Helical" evidence="1">
    <location>
        <begin position="29"/>
        <end position="51"/>
    </location>
</feature>
<evidence type="ECO:0000313" key="4">
    <source>
        <dbReference type="Proteomes" id="UP001159428"/>
    </source>
</evidence>
<keyword evidence="1" id="KW-1133">Transmembrane helix</keyword>
<comment type="caution">
    <text evidence="3">The sequence shown here is derived from an EMBL/GenBank/DDBJ whole genome shotgun (WGS) entry which is preliminary data.</text>
</comment>
<feature type="non-terminal residue" evidence="3">
    <location>
        <position position="159"/>
    </location>
</feature>
<reference evidence="3 4" key="1">
    <citation type="submission" date="2022-05" db="EMBL/GenBank/DDBJ databases">
        <authorList>
            <consortium name="Genoscope - CEA"/>
            <person name="William W."/>
        </authorList>
    </citation>
    <scope>NUCLEOTIDE SEQUENCE [LARGE SCALE GENOMIC DNA]</scope>
</reference>
<keyword evidence="1" id="KW-0472">Membrane</keyword>
<accession>A0AAU9Y403</accession>
<dbReference type="SUPFAM" id="SSF53850">
    <property type="entry name" value="Periplasmic binding protein-like II"/>
    <property type="match status" value="1"/>
</dbReference>
<dbReference type="Pfam" id="PF00060">
    <property type="entry name" value="Lig_chan"/>
    <property type="match status" value="1"/>
</dbReference>
<evidence type="ECO:0000259" key="2">
    <source>
        <dbReference type="Pfam" id="PF00060"/>
    </source>
</evidence>
<name>A0AAU9Y403_9CNID</name>
<feature type="domain" description="Ionotropic glutamate receptor C-terminal" evidence="2">
    <location>
        <begin position="3"/>
        <end position="107"/>
    </location>
</feature>
<evidence type="ECO:0000313" key="3">
    <source>
        <dbReference type="EMBL" id="CAH3166979.1"/>
    </source>
</evidence>
<organism evidence="3 4">
    <name type="scientific">Pocillopora meandrina</name>
    <dbReference type="NCBI Taxonomy" id="46732"/>
    <lineage>
        <taxon>Eukaryota</taxon>
        <taxon>Metazoa</taxon>
        <taxon>Cnidaria</taxon>
        <taxon>Anthozoa</taxon>
        <taxon>Hexacorallia</taxon>
        <taxon>Scleractinia</taxon>
        <taxon>Astrocoeniina</taxon>
        <taxon>Pocilloporidae</taxon>
        <taxon>Pocillopora</taxon>
    </lineage>
</organism>
<gene>
    <name evidence="3" type="ORF">PMEA_00006289</name>
</gene>
<dbReference type="Proteomes" id="UP001159428">
    <property type="component" value="Unassembled WGS sequence"/>
</dbReference>
<keyword evidence="1" id="KW-0812">Transmembrane</keyword>
<dbReference type="GO" id="GO:0016020">
    <property type="term" value="C:membrane"/>
    <property type="evidence" value="ECO:0007669"/>
    <property type="project" value="InterPro"/>
</dbReference>
<proteinExistence type="predicted"/>